<dbReference type="InterPro" id="IPR042215">
    <property type="entry name" value="CarD-like_C"/>
</dbReference>
<accession>A0A645CRY2</accession>
<evidence type="ECO:0000313" key="1">
    <source>
        <dbReference type="EMBL" id="MPM79671.1"/>
    </source>
</evidence>
<proteinExistence type="predicted"/>
<organism evidence="1">
    <name type="scientific">bioreactor metagenome</name>
    <dbReference type="NCBI Taxonomy" id="1076179"/>
    <lineage>
        <taxon>unclassified sequences</taxon>
        <taxon>metagenomes</taxon>
        <taxon>ecological metagenomes</taxon>
    </lineage>
</organism>
<reference evidence="1" key="1">
    <citation type="submission" date="2019-08" db="EMBL/GenBank/DDBJ databases">
        <authorList>
            <person name="Kucharzyk K."/>
            <person name="Murdoch R.W."/>
            <person name="Higgins S."/>
            <person name="Loffler F."/>
        </authorList>
    </citation>
    <scope>NUCLEOTIDE SEQUENCE</scope>
</reference>
<gene>
    <name evidence="1" type="ORF">SDC9_126710</name>
</gene>
<name>A0A645CRY2_9ZZZZ</name>
<dbReference type="Gene3D" id="1.20.58.1290">
    <property type="entry name" value="CarD-like, C-terminal domain"/>
    <property type="match status" value="1"/>
</dbReference>
<sequence length="110" mass="12519">MKRPMSRDELNLLIKTASEKDEDWIEDGKKRAARLDQIISSGVKMDILRMLKTLVDHKNSTETHKKLYACDERFFAAAGNMVAEELAYVLDIPKDKAINFVLGEMMGMAI</sequence>
<dbReference type="EMBL" id="VSSQ01029513">
    <property type="protein sequence ID" value="MPM79671.1"/>
    <property type="molecule type" value="Genomic_DNA"/>
</dbReference>
<comment type="caution">
    <text evidence="1">The sequence shown here is derived from an EMBL/GenBank/DDBJ whole genome shotgun (WGS) entry which is preliminary data.</text>
</comment>
<protein>
    <submittedName>
        <fullName evidence="1">Uncharacterized protein</fullName>
    </submittedName>
</protein>
<dbReference type="AlphaFoldDB" id="A0A645CRY2"/>